<evidence type="ECO:0000313" key="1">
    <source>
        <dbReference type="EMBL" id="SCG36169.1"/>
    </source>
</evidence>
<gene>
    <name evidence="1" type="ORF">GA0070614_0250</name>
</gene>
<protein>
    <submittedName>
        <fullName evidence="1">Uncharacterized protein</fullName>
    </submittedName>
</protein>
<dbReference type="EMBL" id="LT607753">
    <property type="protein sequence ID" value="SCG36169.1"/>
    <property type="molecule type" value="Genomic_DNA"/>
</dbReference>
<sequence>MLTGLGRLPSGPGDTVRLPGLTVEVADRAVRRVRLGGSATQC</sequence>
<proteinExistence type="predicted"/>
<dbReference type="AlphaFoldDB" id="A0A1C5GQV5"/>
<name>A0A1C5GQV5_9ACTN</name>
<evidence type="ECO:0000313" key="2">
    <source>
        <dbReference type="Proteomes" id="UP000198215"/>
    </source>
</evidence>
<dbReference type="Proteomes" id="UP000198215">
    <property type="component" value="Chromosome I"/>
</dbReference>
<accession>A0A1C5GQV5</accession>
<keyword evidence="2" id="KW-1185">Reference proteome</keyword>
<reference evidence="2" key="1">
    <citation type="submission" date="2016-06" db="EMBL/GenBank/DDBJ databases">
        <authorList>
            <person name="Varghese N."/>
            <person name="Submissions Spin"/>
        </authorList>
    </citation>
    <scope>NUCLEOTIDE SEQUENCE [LARGE SCALE GENOMIC DNA]</scope>
    <source>
        <strain evidence="2">DSM 45161</strain>
    </source>
</reference>
<organism evidence="1 2">
    <name type="scientific">Micromonospora coxensis</name>
    <dbReference type="NCBI Taxonomy" id="356852"/>
    <lineage>
        <taxon>Bacteria</taxon>
        <taxon>Bacillati</taxon>
        <taxon>Actinomycetota</taxon>
        <taxon>Actinomycetes</taxon>
        <taxon>Micromonosporales</taxon>
        <taxon>Micromonosporaceae</taxon>
        <taxon>Micromonospora</taxon>
    </lineage>
</organism>